<dbReference type="EMBL" id="MCFG01000350">
    <property type="protein sequence ID" value="ORX75562.1"/>
    <property type="molecule type" value="Genomic_DNA"/>
</dbReference>
<dbReference type="AlphaFoldDB" id="A0A1Y1WQ00"/>
<reference evidence="2 3" key="1">
    <citation type="submission" date="2016-08" db="EMBL/GenBank/DDBJ databases">
        <title>A Parts List for Fungal Cellulosomes Revealed by Comparative Genomics.</title>
        <authorList>
            <consortium name="DOE Joint Genome Institute"/>
            <person name="Haitjema C.H."/>
            <person name="Gilmore S.P."/>
            <person name="Henske J.K."/>
            <person name="Solomon K.V."/>
            <person name="De Groot R."/>
            <person name="Kuo A."/>
            <person name="Mondo S.J."/>
            <person name="Salamov A.A."/>
            <person name="Labutti K."/>
            <person name="Zhao Z."/>
            <person name="Chiniquy J."/>
            <person name="Barry K."/>
            <person name="Brewer H.M."/>
            <person name="Purvine S.O."/>
            <person name="Wright A.T."/>
            <person name="Boxma B."/>
            <person name="Van Alen T."/>
            <person name="Hackstein J.H."/>
            <person name="Baker S.E."/>
            <person name="Grigoriev I.V."/>
            <person name="O'Malley M.A."/>
        </authorList>
    </citation>
    <scope>NUCLEOTIDE SEQUENCE [LARGE SCALE GENOMIC DNA]</scope>
    <source>
        <strain evidence="2 3">S4</strain>
    </source>
</reference>
<name>A0A1Y1WQ00_9FUNG</name>
<accession>A0A1Y1WQ00</accession>
<dbReference type="Proteomes" id="UP000193944">
    <property type="component" value="Unassembled WGS sequence"/>
</dbReference>
<proteinExistence type="predicted"/>
<protein>
    <submittedName>
        <fullName evidence="2">Uncharacterized protein</fullName>
    </submittedName>
</protein>
<sequence>MKIANALIVVALVSSVYAIPIVDETSDNLEPRSPIRIRSGDKKKYRSIDNEAILEPRSPIRIRSGDKRKYRRIDNEAILEPRSPIKLRSGVKKQSRSINKEEDNLIARSPLMLKKLMVKKKTANDNNLVARKAPKFRRDDNEENLEPRMLIPKRVKYKQNKRSDDNEANIEPRMLLPKRVKHKQNKRSDDNEYVIKENISIPEIDELLNNIEEKEIEKRGNPIRTWRRSPDDQDIDLEIMKDNEIRLMARAKTAMKKMLENDDDNSN</sequence>
<evidence type="ECO:0000256" key="1">
    <source>
        <dbReference type="SAM" id="SignalP"/>
    </source>
</evidence>
<feature type="chain" id="PRO_5012824459" evidence="1">
    <location>
        <begin position="19"/>
        <end position="267"/>
    </location>
</feature>
<evidence type="ECO:0000313" key="2">
    <source>
        <dbReference type="EMBL" id="ORX75562.1"/>
    </source>
</evidence>
<gene>
    <name evidence="2" type="ORF">BCR32DRAFT_271840</name>
</gene>
<comment type="caution">
    <text evidence="2">The sequence shown here is derived from an EMBL/GenBank/DDBJ whole genome shotgun (WGS) entry which is preliminary data.</text>
</comment>
<keyword evidence="3" id="KW-1185">Reference proteome</keyword>
<keyword evidence="1" id="KW-0732">Signal</keyword>
<organism evidence="2 3">
    <name type="scientific">Anaeromyces robustus</name>
    <dbReference type="NCBI Taxonomy" id="1754192"/>
    <lineage>
        <taxon>Eukaryota</taxon>
        <taxon>Fungi</taxon>
        <taxon>Fungi incertae sedis</taxon>
        <taxon>Chytridiomycota</taxon>
        <taxon>Chytridiomycota incertae sedis</taxon>
        <taxon>Neocallimastigomycetes</taxon>
        <taxon>Neocallimastigales</taxon>
        <taxon>Neocallimastigaceae</taxon>
        <taxon>Anaeromyces</taxon>
    </lineage>
</organism>
<evidence type="ECO:0000313" key="3">
    <source>
        <dbReference type="Proteomes" id="UP000193944"/>
    </source>
</evidence>
<reference evidence="2 3" key="2">
    <citation type="submission" date="2016-08" db="EMBL/GenBank/DDBJ databases">
        <title>Pervasive Adenine N6-methylation of Active Genes in Fungi.</title>
        <authorList>
            <consortium name="DOE Joint Genome Institute"/>
            <person name="Mondo S.J."/>
            <person name="Dannebaum R.O."/>
            <person name="Kuo R.C."/>
            <person name="Labutti K."/>
            <person name="Haridas S."/>
            <person name="Kuo A."/>
            <person name="Salamov A."/>
            <person name="Ahrendt S.R."/>
            <person name="Lipzen A."/>
            <person name="Sullivan W."/>
            <person name="Andreopoulos W.B."/>
            <person name="Clum A."/>
            <person name="Lindquist E."/>
            <person name="Daum C."/>
            <person name="Ramamoorthy G.K."/>
            <person name="Gryganskyi A."/>
            <person name="Culley D."/>
            <person name="Magnuson J.K."/>
            <person name="James T.Y."/>
            <person name="O'Malley M.A."/>
            <person name="Stajich J.E."/>
            <person name="Spatafora J.W."/>
            <person name="Visel A."/>
            <person name="Grigoriev I.V."/>
        </authorList>
    </citation>
    <scope>NUCLEOTIDE SEQUENCE [LARGE SCALE GENOMIC DNA]</scope>
    <source>
        <strain evidence="2 3">S4</strain>
    </source>
</reference>
<feature type="signal peptide" evidence="1">
    <location>
        <begin position="1"/>
        <end position="18"/>
    </location>
</feature>